<dbReference type="PANTHER" id="PTHR43735:SF11">
    <property type="entry name" value="HYPOTHETICAL OXIDOREDUCTASE (EUROFUNG)"/>
    <property type="match status" value="1"/>
</dbReference>
<dbReference type="GO" id="GO:0050660">
    <property type="term" value="F:flavin adenine dinucleotide binding"/>
    <property type="evidence" value="ECO:0007669"/>
    <property type="project" value="TreeGrafter"/>
</dbReference>
<dbReference type="Gene3D" id="3.50.50.100">
    <property type="match status" value="1"/>
</dbReference>
<accession>W4JUG8</accession>
<dbReference type="EMBL" id="KI925464">
    <property type="protein sequence ID" value="ETW76526.1"/>
    <property type="molecule type" value="Genomic_DNA"/>
</dbReference>
<dbReference type="RefSeq" id="XP_009551418.1">
    <property type="nucleotide sequence ID" value="XM_009553123.1"/>
</dbReference>
<evidence type="ECO:0000313" key="2">
    <source>
        <dbReference type="EMBL" id="ETW76526.1"/>
    </source>
</evidence>
<dbReference type="InterPro" id="IPR036188">
    <property type="entry name" value="FAD/NAD-bd_sf"/>
</dbReference>
<dbReference type="GO" id="GO:0005737">
    <property type="term" value="C:cytoplasm"/>
    <property type="evidence" value="ECO:0007669"/>
    <property type="project" value="TreeGrafter"/>
</dbReference>
<dbReference type="eggNOG" id="KOG2495">
    <property type="taxonomic scope" value="Eukaryota"/>
</dbReference>
<dbReference type="InParanoid" id="W4JUG8"/>
<dbReference type="InterPro" id="IPR023753">
    <property type="entry name" value="FAD/NAD-binding_dom"/>
</dbReference>
<name>W4JUG8_HETIT</name>
<proteinExistence type="predicted"/>
<dbReference type="STRING" id="747525.W4JUG8"/>
<dbReference type="Pfam" id="PF07992">
    <property type="entry name" value="Pyr_redox_2"/>
    <property type="match status" value="1"/>
</dbReference>
<dbReference type="Proteomes" id="UP000030671">
    <property type="component" value="Unassembled WGS sequence"/>
</dbReference>
<gene>
    <name evidence="2" type="ORF">HETIRDRAFT_455065</name>
</gene>
<dbReference type="OrthoDB" id="202203at2759"/>
<organism evidence="2 3">
    <name type="scientific">Heterobasidion irregulare (strain TC 32-1)</name>
    <dbReference type="NCBI Taxonomy" id="747525"/>
    <lineage>
        <taxon>Eukaryota</taxon>
        <taxon>Fungi</taxon>
        <taxon>Dikarya</taxon>
        <taxon>Basidiomycota</taxon>
        <taxon>Agaricomycotina</taxon>
        <taxon>Agaricomycetes</taxon>
        <taxon>Russulales</taxon>
        <taxon>Bondarzewiaceae</taxon>
        <taxon>Heterobasidion</taxon>
        <taxon>Heterobasidion annosum species complex</taxon>
    </lineage>
</organism>
<evidence type="ECO:0000313" key="3">
    <source>
        <dbReference type="Proteomes" id="UP000030671"/>
    </source>
</evidence>
<dbReference type="AlphaFoldDB" id="W4JUG8"/>
<protein>
    <recommendedName>
        <fullName evidence="1">FAD/NAD(P)-binding domain-containing protein</fullName>
    </recommendedName>
</protein>
<feature type="domain" description="FAD/NAD(P)-binding" evidence="1">
    <location>
        <begin position="132"/>
        <end position="385"/>
    </location>
</feature>
<dbReference type="PRINTS" id="PR00368">
    <property type="entry name" value="FADPNR"/>
</dbReference>
<dbReference type="SUPFAM" id="SSF51905">
    <property type="entry name" value="FAD/NAD(P)-binding domain"/>
    <property type="match status" value="1"/>
</dbReference>
<dbReference type="PANTHER" id="PTHR43735">
    <property type="entry name" value="APOPTOSIS-INDUCING FACTOR 1"/>
    <property type="match status" value="1"/>
</dbReference>
<reference evidence="2 3" key="1">
    <citation type="journal article" date="2012" name="New Phytol.">
        <title>Insight into trade-off between wood decay and parasitism from the genome of a fungal forest pathogen.</title>
        <authorList>
            <person name="Olson A."/>
            <person name="Aerts A."/>
            <person name="Asiegbu F."/>
            <person name="Belbahri L."/>
            <person name="Bouzid O."/>
            <person name="Broberg A."/>
            <person name="Canback B."/>
            <person name="Coutinho P.M."/>
            <person name="Cullen D."/>
            <person name="Dalman K."/>
            <person name="Deflorio G."/>
            <person name="van Diepen L.T."/>
            <person name="Dunand C."/>
            <person name="Duplessis S."/>
            <person name="Durling M."/>
            <person name="Gonthier P."/>
            <person name="Grimwood J."/>
            <person name="Fossdal C.G."/>
            <person name="Hansson D."/>
            <person name="Henrissat B."/>
            <person name="Hietala A."/>
            <person name="Himmelstrand K."/>
            <person name="Hoffmeister D."/>
            <person name="Hogberg N."/>
            <person name="James T.Y."/>
            <person name="Karlsson M."/>
            <person name="Kohler A."/>
            <person name="Kues U."/>
            <person name="Lee Y.H."/>
            <person name="Lin Y.C."/>
            <person name="Lind M."/>
            <person name="Lindquist E."/>
            <person name="Lombard V."/>
            <person name="Lucas S."/>
            <person name="Lunden K."/>
            <person name="Morin E."/>
            <person name="Murat C."/>
            <person name="Park J."/>
            <person name="Raffaello T."/>
            <person name="Rouze P."/>
            <person name="Salamov A."/>
            <person name="Schmutz J."/>
            <person name="Solheim H."/>
            <person name="Stahlberg J."/>
            <person name="Velez H."/>
            <person name="de Vries R.P."/>
            <person name="Wiebenga A."/>
            <person name="Woodward S."/>
            <person name="Yakovlev I."/>
            <person name="Garbelotto M."/>
            <person name="Martin F."/>
            <person name="Grigoriev I.V."/>
            <person name="Stenlid J."/>
        </authorList>
    </citation>
    <scope>NUCLEOTIDE SEQUENCE [LARGE SCALE GENOMIC DNA]</scope>
    <source>
        <strain evidence="2 3">TC 32-1</strain>
    </source>
</reference>
<dbReference type="HOGENOM" id="CLU_019845_0_1_1"/>
<dbReference type="KEGG" id="hir:HETIRDRAFT_455065"/>
<evidence type="ECO:0000259" key="1">
    <source>
        <dbReference type="Pfam" id="PF07992"/>
    </source>
</evidence>
<keyword evidence="3" id="KW-1185">Reference proteome</keyword>
<dbReference type="GeneID" id="20676581"/>
<sequence length="484" mass="51993">MTSTSPTSKPTLNIVIIGGSYVGCKAAELIAQRLQPYKRTHANTHIPHRILLIEQNSHFQHRFAFPRCAVVPGDELGLTDAIGAANGAETRKIGLEQFAFIPYTRMFAALESPDTSSSDANVTADTSVTVVHARATSILPSSIVLDPSSSPDDAPATPTTIPYDFLVLATGTQLTPPGVPPATNHGGTTKREGVAYYRAHQERVRSAESIVIVGGGAVGVQLATDLKEHYPNKHITLIHSRARLMHTFHPKLHAIIMQRVNDLGIDVVLEDRVIVPEGGFPGAVQLGADDHDSKPFEVALRSGRAISNVDFVILATGQTPQPVPISVSCHSDPESSTPTPIAIPASGYIPVLRTFQLAQPADSTRVAHPHIFAIGDAAATPHQKAARPGFAHAEIVSRNIEALILANANPSLDQSKSGDLKLEEYGELPGGIHLSLGKRHNVRFRESEEPGGEPWYKLSEDGAADMRVRKLWEARAPGIVDYTL</sequence>
<dbReference type="GO" id="GO:0004174">
    <property type="term" value="F:electron-transferring-flavoprotein dehydrogenase activity"/>
    <property type="evidence" value="ECO:0007669"/>
    <property type="project" value="TreeGrafter"/>
</dbReference>